<comment type="pathway">
    <text evidence="1">Carbohydrate metabolism; glyoxylate cycle; (S)-malate from isocitrate: step 1/2.</text>
</comment>
<comment type="cofactor">
    <cofactor evidence="9">
        <name>Mg(2+)</name>
        <dbReference type="ChEBI" id="CHEBI:18420"/>
    </cofactor>
    <text evidence="9">Can also use Mn(2+) ion.</text>
</comment>
<evidence type="ECO:0000256" key="7">
    <source>
        <dbReference type="PIRSR" id="PIRSR001362-1"/>
    </source>
</evidence>
<reference evidence="10" key="3">
    <citation type="submission" date="2015-02" db="UniProtKB">
        <authorList>
            <consortium name="EnsemblProtists"/>
        </authorList>
    </citation>
    <scope>IDENTIFICATION</scope>
    <source>
        <strain evidence="10">DAOM BR144</strain>
    </source>
</reference>
<feature type="binding site" evidence="8">
    <location>
        <position position="460"/>
    </location>
    <ligand>
        <name>substrate</name>
    </ligand>
</feature>
<evidence type="ECO:0000256" key="3">
    <source>
        <dbReference type="ARBA" id="ARBA00022435"/>
    </source>
</evidence>
<evidence type="ECO:0000256" key="1">
    <source>
        <dbReference type="ARBA" id="ARBA00004793"/>
    </source>
</evidence>
<dbReference type="GO" id="GO:0046872">
    <property type="term" value="F:metal ion binding"/>
    <property type="evidence" value="ECO:0007669"/>
    <property type="project" value="UniProtKB-KW"/>
</dbReference>
<dbReference type="PANTHER" id="PTHR21631">
    <property type="entry name" value="ISOCITRATE LYASE/MALATE SYNTHASE"/>
    <property type="match status" value="1"/>
</dbReference>
<dbReference type="PIRSF" id="PIRSF001362">
    <property type="entry name" value="Isocit_lyase"/>
    <property type="match status" value="1"/>
</dbReference>
<dbReference type="AlphaFoldDB" id="K3X089"/>
<dbReference type="InterPro" id="IPR040442">
    <property type="entry name" value="Pyrv_kinase-like_dom_sf"/>
</dbReference>
<keyword evidence="11" id="KW-1185">Reference proteome</keyword>
<evidence type="ECO:0000256" key="9">
    <source>
        <dbReference type="PIRSR" id="PIRSR001362-3"/>
    </source>
</evidence>
<evidence type="ECO:0000256" key="4">
    <source>
        <dbReference type="ARBA" id="ARBA00022532"/>
    </source>
</evidence>
<dbReference type="InterPro" id="IPR018523">
    <property type="entry name" value="Isocitrate_lyase_ph_CS"/>
</dbReference>
<dbReference type="PANTHER" id="PTHR21631:SF3">
    <property type="entry name" value="BIFUNCTIONAL GLYOXYLATE CYCLE PROTEIN"/>
    <property type="match status" value="1"/>
</dbReference>
<feature type="binding site" evidence="8">
    <location>
        <begin position="112"/>
        <end position="114"/>
    </location>
    <ligand>
        <name>substrate</name>
    </ligand>
</feature>
<dbReference type="InterPro" id="IPR006254">
    <property type="entry name" value="Isocitrate_lyase"/>
</dbReference>
<feature type="active site" description="Proton acceptor" evidence="7">
    <location>
        <position position="221"/>
    </location>
</feature>
<protein>
    <recommendedName>
        <fullName evidence="2 6">Isocitrate lyase</fullName>
    </recommendedName>
</protein>
<reference evidence="11" key="2">
    <citation type="submission" date="2010-04" db="EMBL/GenBank/DDBJ databases">
        <authorList>
            <person name="Buell R."/>
            <person name="Hamilton J."/>
            <person name="Hostetler J."/>
        </authorList>
    </citation>
    <scope>NUCLEOTIDE SEQUENCE [LARGE SCALE GENOMIC DNA]</scope>
    <source>
        <strain evidence="11">DAOM:BR144</strain>
    </source>
</reference>
<feature type="binding site" evidence="8">
    <location>
        <position position="258"/>
    </location>
    <ligand>
        <name>substrate</name>
    </ligand>
</feature>
<keyword evidence="4" id="KW-0816">Tricarboxylic acid cycle</keyword>
<accession>K3X089</accession>
<sequence length="539" mass="59584">MSANRRIAQIGSHLSQHNAVAEDSAFAQRVKDMDAFIKNDRFKHVKRPYSAGEVVNLQGTVVPNHIGVQQSIKLYKLLRELQAQGKTSHTFGALDTIQVVQMAKHLSTVYVSGWQSSSTASTSNEPGPDVADYPMDTVPNKVDQLFRAQLFHDRKQYETRRRMTAEERQRTPPTDFLRPIIADADTGHGGLTAVMKLTKMFIERGAAGIHLEDQKPGTKKCGHMGGKVLVSTQEHIQRLIAARLQADIMNSPLVIVARTDAEAATLLDNNVDGRDHPFILGATDLSVETFTEASKNGTDSTWDKRAKAMTYPEAVRAAIQNSNRPDKERALATWNAQALQLSLPELKALAKKLGVEVTFCWERARTVEGYYRVRGGVDFCIARGRAYGEYADLIWMETAVPGVPLARTFAEGVKAALPHQMLAYNLSPSFNWDAAGMSDAEIKTFVSDLGRLGFCWQFITLAGFHSDSLGITRFARDYSQRGMLAYVEGVQRAERNEGVETLKHQGWSGTEYVDAMQNTITGGLSSTNTMGHGVTESQF</sequence>
<dbReference type="PROSITE" id="PS00161">
    <property type="entry name" value="ISOCITRATE_LYASE"/>
    <property type="match status" value="1"/>
</dbReference>
<dbReference type="OMA" id="YVSGWQV"/>
<dbReference type="HOGENOM" id="CLU_019214_2_2_1"/>
<dbReference type="eggNOG" id="KOG1260">
    <property type="taxonomic scope" value="Eukaryota"/>
</dbReference>
<dbReference type="EMBL" id="GL376596">
    <property type="status" value="NOT_ANNOTATED_CDS"/>
    <property type="molecule type" value="Genomic_DNA"/>
</dbReference>
<evidence type="ECO:0000256" key="5">
    <source>
        <dbReference type="ARBA" id="ARBA00023239"/>
    </source>
</evidence>
<evidence type="ECO:0000256" key="6">
    <source>
        <dbReference type="PIRNR" id="PIRNR001362"/>
    </source>
</evidence>
<dbReference type="InterPro" id="IPR039556">
    <property type="entry name" value="ICL/PEPM"/>
</dbReference>
<evidence type="ECO:0000256" key="8">
    <source>
        <dbReference type="PIRSR" id="PIRSR001362-2"/>
    </source>
</evidence>
<comment type="similarity">
    <text evidence="6">Belongs to the isocitrate lyase/PEP mutase superfamily. Isocitrate lyase family.</text>
</comment>
<dbReference type="Proteomes" id="UP000019132">
    <property type="component" value="Unassembled WGS sequence"/>
</dbReference>
<keyword evidence="5 6" id="KW-0456">Lyase</keyword>
<name>K3X089_GLOUD</name>
<keyword evidence="9" id="KW-0479">Metal-binding</keyword>
<reference evidence="11" key="1">
    <citation type="journal article" date="2010" name="Genome Biol.">
        <title>Genome sequence of the necrotrophic plant pathogen Pythium ultimum reveals original pathogenicity mechanisms and effector repertoire.</title>
        <authorList>
            <person name="Levesque C.A."/>
            <person name="Brouwer H."/>
            <person name="Cano L."/>
            <person name="Hamilton J.P."/>
            <person name="Holt C."/>
            <person name="Huitema E."/>
            <person name="Raffaele S."/>
            <person name="Robideau G.P."/>
            <person name="Thines M."/>
            <person name="Win J."/>
            <person name="Zerillo M.M."/>
            <person name="Beakes G.W."/>
            <person name="Boore J.L."/>
            <person name="Busam D."/>
            <person name="Dumas B."/>
            <person name="Ferriera S."/>
            <person name="Fuerstenberg S.I."/>
            <person name="Gachon C.M."/>
            <person name="Gaulin E."/>
            <person name="Govers F."/>
            <person name="Grenville-Briggs L."/>
            <person name="Horner N."/>
            <person name="Hostetler J."/>
            <person name="Jiang R.H."/>
            <person name="Johnson J."/>
            <person name="Krajaejun T."/>
            <person name="Lin H."/>
            <person name="Meijer H.J."/>
            <person name="Moore B."/>
            <person name="Morris P."/>
            <person name="Phuntmart V."/>
            <person name="Puiu D."/>
            <person name="Shetty J."/>
            <person name="Stajich J.E."/>
            <person name="Tripathy S."/>
            <person name="Wawra S."/>
            <person name="van West P."/>
            <person name="Whitty B.R."/>
            <person name="Coutinho P.M."/>
            <person name="Henrissat B."/>
            <person name="Martin F."/>
            <person name="Thomas P.D."/>
            <person name="Tyler B.M."/>
            <person name="De Vries R.P."/>
            <person name="Kamoun S."/>
            <person name="Yandell M."/>
            <person name="Tisserat N."/>
            <person name="Buell C.R."/>
        </authorList>
    </citation>
    <scope>NUCLEOTIDE SEQUENCE</scope>
    <source>
        <strain evidence="11">DAOM:BR144</strain>
    </source>
</reference>
<dbReference type="STRING" id="431595.K3X089"/>
<keyword evidence="9" id="KW-0460">Magnesium</keyword>
<dbReference type="VEuPathDB" id="FungiDB:PYU1_G010615"/>
<dbReference type="InParanoid" id="K3X089"/>
<dbReference type="Gene3D" id="1.10.10.850">
    <property type="match status" value="1"/>
</dbReference>
<feature type="binding site" evidence="8">
    <location>
        <begin position="425"/>
        <end position="429"/>
    </location>
    <ligand>
        <name>substrate</name>
    </ligand>
</feature>
<dbReference type="GO" id="GO:0006099">
    <property type="term" value="P:tricarboxylic acid cycle"/>
    <property type="evidence" value="ECO:0007669"/>
    <property type="project" value="UniProtKB-KW"/>
</dbReference>
<evidence type="ECO:0000313" key="11">
    <source>
        <dbReference type="Proteomes" id="UP000019132"/>
    </source>
</evidence>
<dbReference type="NCBIfam" id="TIGR01346">
    <property type="entry name" value="isocit_lyase"/>
    <property type="match status" value="1"/>
</dbReference>
<feature type="binding site" evidence="8">
    <location>
        <begin position="222"/>
        <end position="223"/>
    </location>
    <ligand>
        <name>substrate</name>
    </ligand>
</feature>
<keyword evidence="3" id="KW-0329">Glyoxylate bypass</keyword>
<dbReference type="GO" id="GO:0004451">
    <property type="term" value="F:isocitrate lyase activity"/>
    <property type="evidence" value="ECO:0007669"/>
    <property type="project" value="InterPro"/>
</dbReference>
<dbReference type="InterPro" id="IPR015813">
    <property type="entry name" value="Pyrv/PenolPyrv_kinase-like_dom"/>
</dbReference>
<dbReference type="Pfam" id="PF00463">
    <property type="entry name" value="ICL"/>
    <property type="match status" value="1"/>
</dbReference>
<feature type="binding site" evidence="9">
    <location>
        <position position="183"/>
    </location>
    <ligand>
        <name>Mg(2+)</name>
        <dbReference type="ChEBI" id="CHEBI:18420"/>
    </ligand>
</feature>
<organism evidence="10 11">
    <name type="scientific">Globisporangium ultimum (strain ATCC 200006 / CBS 805.95 / DAOM BR144)</name>
    <name type="common">Pythium ultimum</name>
    <dbReference type="NCBI Taxonomy" id="431595"/>
    <lineage>
        <taxon>Eukaryota</taxon>
        <taxon>Sar</taxon>
        <taxon>Stramenopiles</taxon>
        <taxon>Oomycota</taxon>
        <taxon>Peronosporomycetes</taxon>
        <taxon>Pythiales</taxon>
        <taxon>Pythiaceae</taxon>
        <taxon>Globisporangium</taxon>
    </lineage>
</organism>
<dbReference type="Gene3D" id="3.20.20.60">
    <property type="entry name" value="Phosphoenolpyruvate-binding domains"/>
    <property type="match status" value="1"/>
</dbReference>
<proteinExistence type="inferred from homology"/>
<evidence type="ECO:0000256" key="2">
    <source>
        <dbReference type="ARBA" id="ARBA00012909"/>
    </source>
</evidence>
<dbReference type="GO" id="GO:0006097">
    <property type="term" value="P:glyoxylate cycle"/>
    <property type="evidence" value="ECO:0007669"/>
    <property type="project" value="UniProtKB-KW"/>
</dbReference>
<dbReference type="CDD" id="cd00377">
    <property type="entry name" value="ICL_PEPM"/>
    <property type="match status" value="1"/>
</dbReference>
<evidence type="ECO:0000313" key="10">
    <source>
        <dbReference type="EnsemblProtists" id="PYU1_T010638"/>
    </source>
</evidence>
<dbReference type="EnsemblProtists" id="PYU1_T010638">
    <property type="protein sequence ID" value="PYU1_T010638"/>
    <property type="gene ID" value="PYU1_G010615"/>
</dbReference>
<dbReference type="SUPFAM" id="SSF51621">
    <property type="entry name" value="Phosphoenolpyruvate/pyruvate domain"/>
    <property type="match status" value="1"/>
</dbReference>